<dbReference type="EMBL" id="BAAADJ010000062">
    <property type="protein sequence ID" value="GAA0344233.1"/>
    <property type="molecule type" value="Genomic_DNA"/>
</dbReference>
<protein>
    <recommendedName>
        <fullName evidence="4">Lipoprotein</fullName>
    </recommendedName>
</protein>
<dbReference type="RefSeq" id="WP_343802829.1">
    <property type="nucleotide sequence ID" value="NZ_BAAADJ010000062.1"/>
</dbReference>
<reference evidence="2 3" key="1">
    <citation type="journal article" date="2019" name="Int. J. Syst. Evol. Microbiol.">
        <title>The Global Catalogue of Microorganisms (GCM) 10K type strain sequencing project: providing services to taxonomists for standard genome sequencing and annotation.</title>
        <authorList>
            <consortium name="The Broad Institute Genomics Platform"/>
            <consortium name="The Broad Institute Genome Sequencing Center for Infectious Disease"/>
            <person name="Wu L."/>
            <person name="Ma J."/>
        </authorList>
    </citation>
    <scope>NUCLEOTIDE SEQUENCE [LARGE SCALE GENOMIC DNA]</scope>
    <source>
        <strain evidence="2 3">JCM 9731</strain>
    </source>
</reference>
<evidence type="ECO:0000313" key="3">
    <source>
        <dbReference type="Proteomes" id="UP001500782"/>
    </source>
</evidence>
<feature type="signal peptide" evidence="1">
    <location>
        <begin position="1"/>
        <end position="25"/>
    </location>
</feature>
<dbReference type="PROSITE" id="PS51257">
    <property type="entry name" value="PROKAR_LIPOPROTEIN"/>
    <property type="match status" value="1"/>
</dbReference>
<accession>A0ABN0WQK3</accession>
<evidence type="ECO:0000256" key="1">
    <source>
        <dbReference type="SAM" id="SignalP"/>
    </source>
</evidence>
<proteinExistence type="predicted"/>
<keyword evidence="3" id="KW-1185">Reference proteome</keyword>
<organism evidence="2 3">
    <name type="scientific">Bacillus carboniphilus</name>
    <dbReference type="NCBI Taxonomy" id="86663"/>
    <lineage>
        <taxon>Bacteria</taxon>
        <taxon>Bacillati</taxon>
        <taxon>Bacillota</taxon>
        <taxon>Bacilli</taxon>
        <taxon>Bacillales</taxon>
        <taxon>Bacillaceae</taxon>
        <taxon>Bacillus</taxon>
    </lineage>
</organism>
<gene>
    <name evidence="2" type="ORF">GCM10008967_38340</name>
</gene>
<evidence type="ECO:0008006" key="4">
    <source>
        <dbReference type="Google" id="ProtNLM"/>
    </source>
</evidence>
<feature type="chain" id="PRO_5045273232" description="Lipoprotein" evidence="1">
    <location>
        <begin position="26"/>
        <end position="156"/>
    </location>
</feature>
<keyword evidence="1" id="KW-0732">Signal</keyword>
<dbReference type="Proteomes" id="UP001500782">
    <property type="component" value="Unassembled WGS sequence"/>
</dbReference>
<sequence>MKLIKRHHIFIVLLSLVMVGCSSSATNEKSESILPDFKAQFQLGGELYDLERGGYKWEKKLGFGKTMVEQTDHASPLQMAPHIDPISSNPKQEVTIHIENTPTLTLYLVNAGGLDREVSLQDNKFTLPDSPGKYIYEVRATWVEGEISYTFVVLIQ</sequence>
<name>A0ABN0WQK3_9BACI</name>
<comment type="caution">
    <text evidence="2">The sequence shown here is derived from an EMBL/GenBank/DDBJ whole genome shotgun (WGS) entry which is preliminary data.</text>
</comment>
<evidence type="ECO:0000313" key="2">
    <source>
        <dbReference type="EMBL" id="GAA0344233.1"/>
    </source>
</evidence>